<dbReference type="Proteomes" id="UP000502415">
    <property type="component" value="Chromosome"/>
</dbReference>
<dbReference type="CDD" id="cd16352">
    <property type="entry name" value="CheD"/>
    <property type="match status" value="1"/>
</dbReference>
<dbReference type="Gene3D" id="3.30.1330.200">
    <property type="match status" value="1"/>
</dbReference>
<evidence type="ECO:0000313" key="4">
    <source>
        <dbReference type="Proteomes" id="UP000502415"/>
    </source>
</evidence>
<accession>A0A7Z2VZE0</accession>
<keyword evidence="1" id="KW-0145">Chemotaxis</keyword>
<protein>
    <submittedName>
        <fullName evidence="3">Chemotaxis protein CheD</fullName>
    </submittedName>
</protein>
<dbReference type="EMBL" id="CP051685">
    <property type="protein sequence ID" value="QJE01919.1"/>
    <property type="molecule type" value="Genomic_DNA"/>
</dbReference>
<dbReference type="GO" id="GO:0006935">
    <property type="term" value="P:chemotaxis"/>
    <property type="evidence" value="ECO:0007669"/>
    <property type="project" value="UniProtKB-KW"/>
</dbReference>
<keyword evidence="4" id="KW-1185">Reference proteome</keyword>
<evidence type="ECO:0000256" key="1">
    <source>
        <dbReference type="ARBA" id="ARBA00022500"/>
    </source>
</evidence>
<dbReference type="AlphaFoldDB" id="A0A7Z2VZE0"/>
<dbReference type="PANTHER" id="PTHR35147">
    <property type="entry name" value="CHEMORECEPTOR GLUTAMINE DEAMIDASE CHED-RELATED"/>
    <property type="match status" value="1"/>
</dbReference>
<dbReference type="KEGG" id="mfy:HH212_19395"/>
<evidence type="ECO:0000313" key="3">
    <source>
        <dbReference type="EMBL" id="QJE01919.1"/>
    </source>
</evidence>
<dbReference type="SUPFAM" id="SSF64438">
    <property type="entry name" value="CNF1/YfiH-like putative cysteine hydrolases"/>
    <property type="match status" value="1"/>
</dbReference>
<dbReference type="GO" id="GO:0050568">
    <property type="term" value="F:protein-glutamine glutaminase activity"/>
    <property type="evidence" value="ECO:0007669"/>
    <property type="project" value="InterPro"/>
</dbReference>
<dbReference type="InterPro" id="IPR038592">
    <property type="entry name" value="CheD-like_sf"/>
</dbReference>
<evidence type="ECO:0000256" key="2">
    <source>
        <dbReference type="ARBA" id="ARBA00022801"/>
    </source>
</evidence>
<proteinExistence type="predicted"/>
<dbReference type="RefSeq" id="WP_170204006.1">
    <property type="nucleotide sequence ID" value="NZ_CP051685.1"/>
</dbReference>
<keyword evidence="2" id="KW-0378">Hydrolase</keyword>
<sequence length="223" mass="22536">MSAIAIEHTRHVWSGQLQVGRDGDVLSALLGSCVGIGMIWRAGGRCALAHCLLPDASACGGGADDIDGARYVSAAVPRLLHALGVRREQYGQVEVVLAGGASMLGGLRGADGVGRRNVAAAQAQLAQRGLRVVHLDVGGHQGRRLNIDCAGHAYTVLRVGEGAQARGDADAAAGMRAAAEVRAAAGARGAAHCAAHCAALARSTARSTAQRTARVRALAGACA</sequence>
<dbReference type="Pfam" id="PF03975">
    <property type="entry name" value="CheD"/>
    <property type="match status" value="1"/>
</dbReference>
<dbReference type="InterPro" id="IPR005659">
    <property type="entry name" value="Chemorcpt_Glu_NH3ase_CheD"/>
</dbReference>
<gene>
    <name evidence="3" type="ORF">HH212_19395</name>
</gene>
<dbReference type="InterPro" id="IPR011324">
    <property type="entry name" value="Cytotoxic_necrot_fac-like_cat"/>
</dbReference>
<name>A0A7Z2VZE0_9BURK</name>
<organism evidence="3 4">
    <name type="scientific">Massilia forsythiae</name>
    <dbReference type="NCBI Taxonomy" id="2728020"/>
    <lineage>
        <taxon>Bacteria</taxon>
        <taxon>Pseudomonadati</taxon>
        <taxon>Pseudomonadota</taxon>
        <taxon>Betaproteobacteria</taxon>
        <taxon>Burkholderiales</taxon>
        <taxon>Oxalobacteraceae</taxon>
        <taxon>Telluria group</taxon>
        <taxon>Massilia</taxon>
    </lineage>
</organism>
<reference evidence="3 4" key="1">
    <citation type="submission" date="2020-04" db="EMBL/GenBank/DDBJ databases">
        <title>Genome sequencing of novel species.</title>
        <authorList>
            <person name="Heo J."/>
            <person name="Kim S.-J."/>
            <person name="Kim J.-S."/>
            <person name="Hong S.-B."/>
            <person name="Kwon S.-W."/>
        </authorList>
    </citation>
    <scope>NUCLEOTIDE SEQUENCE [LARGE SCALE GENOMIC DNA]</scope>
    <source>
        <strain evidence="3 4">GN2-R2</strain>
    </source>
</reference>
<dbReference type="PANTHER" id="PTHR35147:SF1">
    <property type="entry name" value="CHEMORECEPTOR GLUTAMINE DEAMIDASE CHED-RELATED"/>
    <property type="match status" value="1"/>
</dbReference>